<evidence type="ECO:0000256" key="3">
    <source>
        <dbReference type="ARBA" id="ARBA00022530"/>
    </source>
</evidence>
<feature type="compositionally biased region" description="Basic and acidic residues" evidence="14">
    <location>
        <begin position="268"/>
        <end position="280"/>
    </location>
</feature>
<evidence type="ECO:0000313" key="19">
    <source>
        <dbReference type="Proteomes" id="UP001642483"/>
    </source>
</evidence>
<evidence type="ECO:0000256" key="15">
    <source>
        <dbReference type="SAM" id="SignalP"/>
    </source>
</evidence>
<feature type="binding site" evidence="13">
    <location>
        <position position="515"/>
    </location>
    <ligand>
        <name>Zn(2+)</name>
        <dbReference type="ChEBI" id="CHEBI:29105"/>
        <note>catalytic</note>
    </ligand>
</feature>
<dbReference type="InterPro" id="IPR002870">
    <property type="entry name" value="Peptidase_M12B_N"/>
</dbReference>
<dbReference type="PROSITE" id="PS50900">
    <property type="entry name" value="PLAC"/>
    <property type="match status" value="1"/>
</dbReference>
<evidence type="ECO:0000256" key="11">
    <source>
        <dbReference type="ARBA" id="ARBA00023157"/>
    </source>
</evidence>
<feature type="chain" id="PRO_5045863479" evidence="15">
    <location>
        <begin position="21"/>
        <end position="1222"/>
    </location>
</feature>
<keyword evidence="11" id="KW-1015">Disulfide bond</keyword>
<keyword evidence="9 13" id="KW-0862">Zinc</keyword>
<evidence type="ECO:0000256" key="5">
    <source>
        <dbReference type="ARBA" id="ARBA00022723"/>
    </source>
</evidence>
<reference evidence="18 19" key="1">
    <citation type="submission" date="2024-02" db="EMBL/GenBank/DDBJ databases">
        <authorList>
            <person name="Daric V."/>
            <person name="Darras S."/>
        </authorList>
    </citation>
    <scope>NUCLEOTIDE SEQUENCE [LARGE SCALE GENOMIC DNA]</scope>
</reference>
<keyword evidence="2" id="KW-0964">Secreted</keyword>
<dbReference type="Pfam" id="PF01562">
    <property type="entry name" value="Pep_M12B_propep"/>
    <property type="match status" value="1"/>
</dbReference>
<feature type="binding site" evidence="13">
    <location>
        <position position="505"/>
    </location>
    <ligand>
        <name>Zn(2+)</name>
        <dbReference type="ChEBI" id="CHEBI:29105"/>
        <note>catalytic</note>
    </ligand>
</feature>
<evidence type="ECO:0000256" key="2">
    <source>
        <dbReference type="ARBA" id="ARBA00022525"/>
    </source>
</evidence>
<dbReference type="Gene3D" id="3.40.390.10">
    <property type="entry name" value="Collagenase (Catalytic Domain)"/>
    <property type="match status" value="1"/>
</dbReference>
<dbReference type="PROSITE" id="PS50092">
    <property type="entry name" value="TSP1"/>
    <property type="match status" value="5"/>
</dbReference>
<dbReference type="InterPro" id="IPR024079">
    <property type="entry name" value="MetalloPept_cat_dom_sf"/>
</dbReference>
<keyword evidence="12" id="KW-0325">Glycoprotein</keyword>
<keyword evidence="7" id="KW-0677">Repeat</keyword>
<evidence type="ECO:0000256" key="6">
    <source>
        <dbReference type="ARBA" id="ARBA00022729"/>
    </source>
</evidence>
<keyword evidence="19" id="KW-1185">Reference proteome</keyword>
<evidence type="ECO:0000256" key="1">
    <source>
        <dbReference type="ARBA" id="ARBA00004498"/>
    </source>
</evidence>
<keyword evidence="6 15" id="KW-0732">Signal</keyword>
<dbReference type="Pfam" id="PF19030">
    <property type="entry name" value="TSP1_ADAMTS"/>
    <property type="match status" value="4"/>
</dbReference>
<dbReference type="SUPFAM" id="SSF55486">
    <property type="entry name" value="Metalloproteases ('zincins'), catalytic domain"/>
    <property type="match status" value="1"/>
</dbReference>
<dbReference type="SUPFAM" id="SSF82895">
    <property type="entry name" value="TSP-1 type 1 repeat"/>
    <property type="match status" value="5"/>
</dbReference>
<dbReference type="PRINTS" id="PR01857">
    <property type="entry name" value="ADAMTSFAMILY"/>
</dbReference>
<comment type="caution">
    <text evidence="18">The sequence shown here is derived from an EMBL/GenBank/DDBJ whole genome shotgun (WGS) entry which is preliminary data.</text>
</comment>
<feature type="active site" evidence="13">
    <location>
        <position position="506"/>
    </location>
</feature>
<evidence type="ECO:0000256" key="10">
    <source>
        <dbReference type="ARBA" id="ARBA00023049"/>
    </source>
</evidence>
<dbReference type="InterPro" id="IPR036383">
    <property type="entry name" value="TSP1_rpt_sf"/>
</dbReference>
<keyword evidence="4" id="KW-0645">Protease</keyword>
<comment type="caution">
    <text evidence="13">Lacks conserved residue(s) required for the propagation of feature annotation.</text>
</comment>
<keyword evidence="5 13" id="KW-0479">Metal-binding</keyword>
<dbReference type="Pfam" id="PF05986">
    <property type="entry name" value="ADAMTS_spacer1"/>
    <property type="match status" value="1"/>
</dbReference>
<evidence type="ECO:0000256" key="14">
    <source>
        <dbReference type="SAM" id="MobiDB-lite"/>
    </source>
</evidence>
<feature type="domain" description="PLAC" evidence="17">
    <location>
        <begin position="1182"/>
        <end position="1221"/>
    </location>
</feature>
<dbReference type="InterPro" id="IPR010909">
    <property type="entry name" value="PLAC"/>
</dbReference>
<keyword evidence="10" id="KW-0482">Metalloprotease</keyword>
<feature type="signal peptide" evidence="15">
    <location>
        <begin position="1"/>
        <end position="20"/>
    </location>
</feature>
<evidence type="ECO:0000256" key="13">
    <source>
        <dbReference type="PROSITE-ProRule" id="PRU00276"/>
    </source>
</evidence>
<dbReference type="Pfam" id="PF17771">
    <property type="entry name" value="ADAMTS_CR_2"/>
    <property type="match status" value="1"/>
</dbReference>
<dbReference type="InterPro" id="IPR041645">
    <property type="entry name" value="ADAMTS_CR_2"/>
</dbReference>
<dbReference type="InterPro" id="IPR010294">
    <property type="entry name" value="ADAMTS_spacer1"/>
</dbReference>
<evidence type="ECO:0000313" key="18">
    <source>
        <dbReference type="EMBL" id="CAK8681379.1"/>
    </source>
</evidence>
<dbReference type="Gene3D" id="2.60.120.830">
    <property type="match status" value="1"/>
</dbReference>
<feature type="region of interest" description="Disordered" evidence="14">
    <location>
        <begin position="263"/>
        <end position="349"/>
    </location>
</feature>
<organism evidence="18 19">
    <name type="scientific">Clavelina lepadiformis</name>
    <name type="common">Light-bulb sea squirt</name>
    <name type="synonym">Ascidia lepadiformis</name>
    <dbReference type="NCBI Taxonomy" id="159417"/>
    <lineage>
        <taxon>Eukaryota</taxon>
        <taxon>Metazoa</taxon>
        <taxon>Chordata</taxon>
        <taxon>Tunicata</taxon>
        <taxon>Ascidiacea</taxon>
        <taxon>Aplousobranchia</taxon>
        <taxon>Clavelinidae</taxon>
        <taxon>Clavelina</taxon>
    </lineage>
</organism>
<feature type="binding site" evidence="13">
    <location>
        <position position="509"/>
    </location>
    <ligand>
        <name>Zn(2+)</name>
        <dbReference type="ChEBI" id="CHEBI:29105"/>
        <note>catalytic</note>
    </ligand>
</feature>
<comment type="subcellular location">
    <subcellularLocation>
        <location evidence="1">Secreted</location>
        <location evidence="1">Extracellular space</location>
        <location evidence="1">Extracellular matrix</location>
    </subcellularLocation>
</comment>
<dbReference type="InterPro" id="IPR013273">
    <property type="entry name" value="ADAMTS/ADAMTS-like"/>
</dbReference>
<dbReference type="Proteomes" id="UP001642483">
    <property type="component" value="Unassembled WGS sequence"/>
</dbReference>
<evidence type="ECO:0000256" key="9">
    <source>
        <dbReference type="ARBA" id="ARBA00022833"/>
    </source>
</evidence>
<dbReference type="Pfam" id="PF01421">
    <property type="entry name" value="Reprolysin"/>
    <property type="match status" value="1"/>
</dbReference>
<evidence type="ECO:0000256" key="12">
    <source>
        <dbReference type="ARBA" id="ARBA00023180"/>
    </source>
</evidence>
<dbReference type="InterPro" id="IPR045371">
    <property type="entry name" value="ADAMTS_CR_3"/>
</dbReference>
<evidence type="ECO:0000256" key="8">
    <source>
        <dbReference type="ARBA" id="ARBA00022801"/>
    </source>
</evidence>
<proteinExistence type="predicted"/>
<feature type="region of interest" description="Disordered" evidence="14">
    <location>
        <begin position="208"/>
        <end position="229"/>
    </location>
</feature>
<dbReference type="Pfam" id="PF19236">
    <property type="entry name" value="ADAMTS_CR_3"/>
    <property type="match status" value="1"/>
</dbReference>
<dbReference type="Gene3D" id="2.20.100.10">
    <property type="entry name" value="Thrombospondin type-1 (TSP1) repeat"/>
    <property type="match status" value="5"/>
</dbReference>
<dbReference type="Pfam" id="PF00090">
    <property type="entry name" value="TSP_1"/>
    <property type="match status" value="1"/>
</dbReference>
<dbReference type="InterPro" id="IPR050439">
    <property type="entry name" value="ADAMTS_ADAMTS-like"/>
</dbReference>
<dbReference type="PROSITE" id="PS50215">
    <property type="entry name" value="ADAM_MEPRO"/>
    <property type="match status" value="1"/>
</dbReference>
<feature type="compositionally biased region" description="Basic and acidic residues" evidence="14">
    <location>
        <begin position="289"/>
        <end position="298"/>
    </location>
</feature>
<dbReference type="SMART" id="SM00209">
    <property type="entry name" value="TSP1"/>
    <property type="match status" value="5"/>
</dbReference>
<dbReference type="Gene3D" id="3.40.1620.60">
    <property type="match status" value="1"/>
</dbReference>
<name>A0ABP0FS84_CLALP</name>
<dbReference type="PANTHER" id="PTHR13723">
    <property type="entry name" value="ADAMTS A DISINTEGRIN AND METALLOPROTEASE WITH THROMBOSPONDIN MOTIFS PROTEASE"/>
    <property type="match status" value="1"/>
</dbReference>
<dbReference type="Pfam" id="PF08686">
    <property type="entry name" value="PLAC"/>
    <property type="match status" value="1"/>
</dbReference>
<evidence type="ECO:0000259" key="17">
    <source>
        <dbReference type="PROSITE" id="PS50900"/>
    </source>
</evidence>
<dbReference type="InterPro" id="IPR000884">
    <property type="entry name" value="TSP1_rpt"/>
</dbReference>
<protein>
    <submittedName>
        <fullName evidence="18">Uncharacterized protein</fullName>
    </submittedName>
</protein>
<gene>
    <name evidence="18" type="ORF">CVLEPA_LOCUS11586</name>
</gene>
<evidence type="ECO:0000259" key="16">
    <source>
        <dbReference type="PROSITE" id="PS50215"/>
    </source>
</evidence>
<feature type="compositionally biased region" description="Basic and acidic residues" evidence="14">
    <location>
        <begin position="326"/>
        <end position="349"/>
    </location>
</feature>
<evidence type="ECO:0000256" key="4">
    <source>
        <dbReference type="ARBA" id="ARBA00022670"/>
    </source>
</evidence>
<dbReference type="EMBL" id="CAWYQH010000079">
    <property type="protein sequence ID" value="CAK8681379.1"/>
    <property type="molecule type" value="Genomic_DNA"/>
</dbReference>
<dbReference type="CDD" id="cd04273">
    <property type="entry name" value="ZnMc_ADAMTS_like"/>
    <property type="match status" value="1"/>
</dbReference>
<evidence type="ECO:0000256" key="7">
    <source>
        <dbReference type="ARBA" id="ARBA00022737"/>
    </source>
</evidence>
<feature type="compositionally biased region" description="Basic residues" evidence="14">
    <location>
        <begin position="299"/>
        <end position="320"/>
    </location>
</feature>
<feature type="domain" description="Peptidase M12B" evidence="16">
    <location>
        <begin position="354"/>
        <end position="570"/>
    </location>
</feature>
<dbReference type="PANTHER" id="PTHR13723:SF311">
    <property type="entry name" value="ADAM CYSTEINE-RICH DOMAIN-CONTAINING PROTEIN"/>
    <property type="match status" value="1"/>
</dbReference>
<dbReference type="InterPro" id="IPR001590">
    <property type="entry name" value="Peptidase_M12B"/>
</dbReference>
<accession>A0ABP0FS84</accession>
<keyword evidence="8" id="KW-0378">Hydrolase</keyword>
<keyword evidence="3" id="KW-0272">Extracellular matrix</keyword>
<sequence length="1222" mass="137487">MASWCIYSSLLVFVWTSCLASSLVERRQEMFLRTMDALKSTQDSHTIVHSHRPVRTTRSGNFLEFATLNALSHHLSDGTIRKRRSLPPRDVRDELDASSATEDGNHEVFFDLGHSHGSPLSGARLHLRRNYKLVTKNFMVEELGRGGKVSGRHSMVEECHYTGVIHNHDAFSKVALSLCNGLQGIILKDDDMFFIEPLWNHSITNKSENVSRSSLHDDMDEEEDSHPHVIVKRSALEHLQERRKDKDDLGHCGYSDEVNGKDTPWWRVDPRESARKRSEEEKEEDVDQKDEFDVDMEKTKKHHKHHRHHHHKSSKNHRTSAGRSQVKKEETLDRKKRSTDQENVRRRRSVSLERHVETMVVADKTLVRYHGRQEVERYILTIMNVVANLYHDASIGNPVNILVTRIVILTEDQPDLQISHHGDQTLNSFCRWQSGININGTSAASESGLAHHDNAVLITGFDICTYLNEPCGTLGLAPVAGMCETERSCSINEDIGLASAFTIAHEIGHNFGMQHDGTRNDCGPKNGEPSQIMAAQLTKNASPFSWSGCSKQYITDFLDSGSGHCLLDVPPLRDFSFPEEMPGQMHDADEQCRFQYGAQSRHCKIGDVCRDLWCLSKNDQCVTNSIPAAEGTTCNVTDDMSKGWCYRGGCVPFGYRPQAVDGSWGDWSAWSECSRSCGSGASSSSRSCDNPAPEHGGKYCIGERMRYKICNTGSCPDPQTDFRHEQCARLDNEPFRGKYYNWVPYVGEGRQVKPCALNCLAQGYNFYTERASAVIDGTRCFADSLDICIKGECHHVGCDNVLHSKAVEDKCRVCGGDGSTCHTEMGVFNLPVMHGLYHHVAVIPKGSVNIFIEEVERSKLNYIALGNIKGVNYINGNYTIDWPRKLKIAGTTFSYKRPTKEPESLQALGPTSEDLVITVLLQEPNRGIRYEYNVPIERHGSGDTESAFLWDHGDWTPCTASCAGGTQKRPVICRRVDDDTVVSHSYCAVETMPVEHEQSCNAEPCPPTWSTGYWSECSRTCGGGHRTRNVMCMRKISQTEDEVVHRRYCTDRRPPASESCNTDVCPPQWDAGQWSSCKPRCGPGHKTRDVTCMSSDRRINYDDDVCDALQKPSTRMRCNNGPCPTARWMVSQWSQCSAQCGRGQKRRRVACMTPDKRPSNDCTSHKPRSILACETPCARPPSSEPCEDDPKVDYCRLVLKYKFCHRAYFRKMCCGTCSGKKA</sequence>